<dbReference type="PANTHER" id="PTHR35845:SF1">
    <property type="entry name" value="SPERMATOGENESIS-ASSOCIATED SERINE-RICH PROTEIN 1"/>
    <property type="match status" value="1"/>
</dbReference>
<dbReference type="Bgee" id="ENSMODG00000040746">
    <property type="expression patterns" value="Expressed in spermatocyte and 18 other cell types or tissues"/>
</dbReference>
<dbReference type="InParanoid" id="A0A5F8GK81"/>
<dbReference type="AlphaFoldDB" id="A0A5F8GK81"/>
<evidence type="ECO:0000313" key="2">
    <source>
        <dbReference type="Proteomes" id="UP000002280"/>
    </source>
</evidence>
<evidence type="ECO:0000313" key="1">
    <source>
        <dbReference type="Ensembl" id="ENSMODP00000047832.1"/>
    </source>
</evidence>
<dbReference type="FunCoup" id="A0A5F8GK81">
    <property type="interactions" value="13"/>
</dbReference>
<dbReference type="PANTHER" id="PTHR35845">
    <property type="entry name" value="SPERMATOGENESIS-ASSOCIATED SERINE-RICH PROTEIN 1"/>
    <property type="match status" value="1"/>
</dbReference>
<name>A0A5F8GK81_MONDO</name>
<protein>
    <submittedName>
        <fullName evidence="1">Spermatogenesis associated serine rich 1</fullName>
    </submittedName>
</protein>
<dbReference type="InterPro" id="IPR029165">
    <property type="entry name" value="SASRP1"/>
</dbReference>
<dbReference type="Ensembl" id="ENSMODT00000066149.1">
    <property type="protein sequence ID" value="ENSMODP00000047832.1"/>
    <property type="gene ID" value="ENSMODG00000040746.1"/>
</dbReference>
<dbReference type="OMA" id="ECDACAR"/>
<reference evidence="1" key="3">
    <citation type="submission" date="2025-09" db="UniProtKB">
        <authorList>
            <consortium name="Ensembl"/>
        </authorList>
    </citation>
    <scope>IDENTIFICATION</scope>
</reference>
<organism evidence="1 2">
    <name type="scientific">Monodelphis domestica</name>
    <name type="common">Gray short-tailed opossum</name>
    <dbReference type="NCBI Taxonomy" id="13616"/>
    <lineage>
        <taxon>Eukaryota</taxon>
        <taxon>Metazoa</taxon>
        <taxon>Chordata</taxon>
        <taxon>Craniata</taxon>
        <taxon>Vertebrata</taxon>
        <taxon>Euteleostomi</taxon>
        <taxon>Mammalia</taxon>
        <taxon>Metatheria</taxon>
        <taxon>Didelphimorphia</taxon>
        <taxon>Didelphidae</taxon>
        <taxon>Monodelphis</taxon>
    </lineage>
</organism>
<proteinExistence type="predicted"/>
<reference evidence="1 2" key="1">
    <citation type="journal article" date="2007" name="Nature">
        <title>Genome of the marsupial Monodelphis domestica reveals innovation in non-coding sequences.</title>
        <authorList>
            <person name="Mikkelsen T.S."/>
            <person name="Wakefield M.J."/>
            <person name="Aken B."/>
            <person name="Amemiya C.T."/>
            <person name="Chang J.L."/>
            <person name="Duke S."/>
            <person name="Garber M."/>
            <person name="Gentles A.J."/>
            <person name="Goodstadt L."/>
            <person name="Heger A."/>
            <person name="Jurka J."/>
            <person name="Kamal M."/>
            <person name="Mauceli E."/>
            <person name="Searle S.M."/>
            <person name="Sharpe T."/>
            <person name="Baker M.L."/>
            <person name="Batzer M.A."/>
            <person name="Benos P.V."/>
            <person name="Belov K."/>
            <person name="Clamp M."/>
            <person name="Cook A."/>
            <person name="Cuff J."/>
            <person name="Das R."/>
            <person name="Davidow L."/>
            <person name="Deakin J.E."/>
            <person name="Fazzari M.J."/>
            <person name="Glass J.L."/>
            <person name="Grabherr M."/>
            <person name="Greally J.M."/>
            <person name="Gu W."/>
            <person name="Hore T.A."/>
            <person name="Huttley G.A."/>
            <person name="Kleber M."/>
            <person name="Jirtle R.L."/>
            <person name="Koina E."/>
            <person name="Lee J.T."/>
            <person name="Mahony S."/>
            <person name="Marra M.A."/>
            <person name="Miller R.D."/>
            <person name="Nicholls R.D."/>
            <person name="Oda M."/>
            <person name="Papenfuss A.T."/>
            <person name="Parra Z.E."/>
            <person name="Pollock D.D."/>
            <person name="Ray D.A."/>
            <person name="Schein J.E."/>
            <person name="Speed T.P."/>
            <person name="Thompson K."/>
            <person name="VandeBerg J.L."/>
            <person name="Wade C.M."/>
            <person name="Walker J.A."/>
            <person name="Waters P.D."/>
            <person name="Webber C."/>
            <person name="Weidman J.R."/>
            <person name="Xie X."/>
            <person name="Zody M.C."/>
            <person name="Baldwin J."/>
            <person name="Abdouelleil A."/>
            <person name="Abdulkadir J."/>
            <person name="Abebe A."/>
            <person name="Abera B."/>
            <person name="Abreu J."/>
            <person name="Acer S.C."/>
            <person name="Aftuck L."/>
            <person name="Alexander A."/>
            <person name="An P."/>
            <person name="Anderson E."/>
            <person name="Anderson S."/>
            <person name="Arachi H."/>
            <person name="Azer M."/>
            <person name="Bachantsang P."/>
            <person name="Barry A."/>
            <person name="Bayul T."/>
            <person name="Berlin A."/>
            <person name="Bessette D."/>
            <person name="Bloom T."/>
            <person name="Bloom T."/>
            <person name="Boguslavskiy L."/>
            <person name="Bonnet C."/>
            <person name="Boukhgalter B."/>
            <person name="Bourzgui I."/>
            <person name="Brown A."/>
            <person name="Cahill P."/>
            <person name="Channer S."/>
            <person name="Cheshatsang Y."/>
            <person name="Chuda L."/>
            <person name="Citroen M."/>
            <person name="Collymore A."/>
            <person name="Cooke P."/>
            <person name="Costello M."/>
            <person name="D'Aco K."/>
            <person name="Daza R."/>
            <person name="De Haan G."/>
            <person name="DeGray S."/>
            <person name="DeMaso C."/>
            <person name="Dhargay N."/>
            <person name="Dooley K."/>
            <person name="Dooley E."/>
            <person name="Doricent M."/>
            <person name="Dorje P."/>
            <person name="Dorjee K."/>
            <person name="Dupes A."/>
            <person name="Elong R."/>
            <person name="Falk J."/>
            <person name="Farina A."/>
            <person name="Faro S."/>
            <person name="Ferguson D."/>
            <person name="Fisher S."/>
            <person name="Foley C.D."/>
            <person name="Franke A."/>
            <person name="Friedrich D."/>
            <person name="Gadbois L."/>
            <person name="Gearin G."/>
            <person name="Gearin C.R."/>
            <person name="Giannoukos G."/>
            <person name="Goode T."/>
            <person name="Graham J."/>
            <person name="Grandbois E."/>
            <person name="Grewal S."/>
            <person name="Gyaltsen K."/>
            <person name="Hafez N."/>
            <person name="Hagos B."/>
            <person name="Hall J."/>
            <person name="Henson C."/>
            <person name="Hollinger A."/>
            <person name="Honan T."/>
            <person name="Huard M.D."/>
            <person name="Hughes L."/>
            <person name="Hurhula B."/>
            <person name="Husby M.E."/>
            <person name="Kamat A."/>
            <person name="Kanga B."/>
            <person name="Kashin S."/>
            <person name="Khazanovich D."/>
            <person name="Kisner P."/>
            <person name="Lance K."/>
            <person name="Lara M."/>
            <person name="Lee W."/>
            <person name="Lennon N."/>
            <person name="Letendre F."/>
            <person name="LeVine R."/>
            <person name="Lipovsky A."/>
            <person name="Liu X."/>
            <person name="Liu J."/>
            <person name="Liu S."/>
            <person name="Lokyitsang T."/>
            <person name="Lokyitsang Y."/>
            <person name="Lubonja R."/>
            <person name="Lui A."/>
            <person name="MacDonald P."/>
            <person name="Magnisalis V."/>
            <person name="Maru K."/>
            <person name="Matthews C."/>
            <person name="McCusker W."/>
            <person name="McDonough S."/>
            <person name="Mehta T."/>
            <person name="Meldrim J."/>
            <person name="Meneus L."/>
            <person name="Mihai O."/>
            <person name="Mihalev A."/>
            <person name="Mihova T."/>
            <person name="Mittelman R."/>
            <person name="Mlenga V."/>
            <person name="Montmayeur A."/>
            <person name="Mulrain L."/>
            <person name="Navidi A."/>
            <person name="Naylor J."/>
            <person name="Negash T."/>
            <person name="Nguyen T."/>
            <person name="Nguyen N."/>
            <person name="Nicol R."/>
            <person name="Norbu C."/>
            <person name="Norbu N."/>
            <person name="Novod N."/>
            <person name="O'Neill B."/>
            <person name="Osman S."/>
            <person name="Markiewicz E."/>
            <person name="Oyono O.L."/>
            <person name="Patti C."/>
            <person name="Phunkhang P."/>
            <person name="Pierre F."/>
            <person name="Priest M."/>
            <person name="Raghuraman S."/>
            <person name="Rege F."/>
            <person name="Reyes R."/>
            <person name="Rise C."/>
            <person name="Rogov P."/>
            <person name="Ross K."/>
            <person name="Ryan E."/>
            <person name="Settipalli S."/>
            <person name="Shea T."/>
            <person name="Sherpa N."/>
            <person name="Shi L."/>
            <person name="Shih D."/>
            <person name="Sparrow T."/>
            <person name="Spaulding J."/>
            <person name="Stalker J."/>
            <person name="Stange-Thomann N."/>
            <person name="Stavropoulos S."/>
            <person name="Stone C."/>
            <person name="Strader C."/>
            <person name="Tesfaye S."/>
            <person name="Thomson T."/>
            <person name="Thoulutsang Y."/>
            <person name="Thoulutsang D."/>
            <person name="Topham K."/>
            <person name="Topping I."/>
            <person name="Tsamla T."/>
            <person name="Vassiliev H."/>
            <person name="Vo A."/>
            <person name="Wangchuk T."/>
            <person name="Wangdi T."/>
            <person name="Weiand M."/>
            <person name="Wilkinson J."/>
            <person name="Wilson A."/>
            <person name="Yadav S."/>
            <person name="Young G."/>
            <person name="Yu Q."/>
            <person name="Zembek L."/>
            <person name="Zhong D."/>
            <person name="Zimmer A."/>
            <person name="Zwirko Z."/>
            <person name="Jaffe D.B."/>
            <person name="Alvarez P."/>
            <person name="Brockman W."/>
            <person name="Butler J."/>
            <person name="Chin C."/>
            <person name="Gnerre S."/>
            <person name="MacCallum I."/>
            <person name="Graves J.A."/>
            <person name="Ponting C.P."/>
            <person name="Breen M."/>
            <person name="Samollow P.B."/>
            <person name="Lander E.S."/>
            <person name="Lindblad-Toh K."/>
        </authorList>
    </citation>
    <scope>NUCLEOTIDE SEQUENCE [LARGE SCALE GENOMIC DNA]</scope>
</reference>
<dbReference type="Pfam" id="PF15160">
    <property type="entry name" value="SASRP1"/>
    <property type="match status" value="1"/>
</dbReference>
<dbReference type="GeneTree" id="ENSGT00390000006786"/>
<dbReference type="STRING" id="13616.ENSMODP00000047832"/>
<sequence length="249" mass="28485">MRCGGGKGECHPAMDAKLDPSPSASMQVIDDVLAPKDKKIEYPKEIILLQDQRAAEWSFYPRGGNLHTYHKGKKCHFNGIFLANQRCSTEISLAKCFGSKKYGINLRNGLPQLSPGDKPYFRSEQSSDFYKLGSSMPLVNFSRKPYTKKVDTFIPLEPLPKERHLPFSVREKRKQKLNEIMEVEKLDSWNPAVPILTWLFPPLPIQKRVDHSFVHQKSGMVGELGNEPSRISQLGKLQVQYNKNYPRFH</sequence>
<reference evidence="1" key="2">
    <citation type="submission" date="2025-08" db="UniProtKB">
        <authorList>
            <consortium name="Ensembl"/>
        </authorList>
    </citation>
    <scope>IDENTIFICATION</scope>
</reference>
<accession>A0A5F8GK81</accession>
<dbReference type="Proteomes" id="UP000002280">
    <property type="component" value="Chromosome 2"/>
</dbReference>
<keyword evidence="2" id="KW-1185">Reference proteome</keyword>